<dbReference type="KEGG" id="gaw:V144x_04350"/>
<feature type="domain" description="DUF4332" evidence="5">
    <location>
        <begin position="1115"/>
        <end position="1238"/>
    </location>
</feature>
<gene>
    <name evidence="6" type="ORF">V144x_04350</name>
</gene>
<dbReference type="Proteomes" id="UP000318704">
    <property type="component" value="Chromosome"/>
</dbReference>
<feature type="coiled-coil region" evidence="1">
    <location>
        <begin position="614"/>
        <end position="641"/>
    </location>
</feature>
<feature type="coiled-coil region" evidence="1">
    <location>
        <begin position="276"/>
        <end position="350"/>
    </location>
</feature>
<dbReference type="PANTHER" id="PTHR41259">
    <property type="entry name" value="DOUBLE-STRAND BREAK REPAIR RAD50 ATPASE, PUTATIVE-RELATED"/>
    <property type="match status" value="1"/>
</dbReference>
<keyword evidence="3" id="KW-0812">Transmembrane</keyword>
<evidence type="ECO:0000259" key="5">
    <source>
        <dbReference type="Pfam" id="PF14229"/>
    </source>
</evidence>
<feature type="domain" description="YhaN AAA" evidence="4">
    <location>
        <begin position="1"/>
        <end position="207"/>
    </location>
</feature>
<dbReference type="EMBL" id="CP037920">
    <property type="protein sequence ID" value="QDT95001.1"/>
    <property type="molecule type" value="Genomic_DNA"/>
</dbReference>
<feature type="coiled-coil region" evidence="1">
    <location>
        <begin position="736"/>
        <end position="873"/>
    </location>
</feature>
<dbReference type="RefSeq" id="WP_144980674.1">
    <property type="nucleotide sequence ID" value="NZ_CP037920.1"/>
</dbReference>
<accession>A0A517VPR6</accession>
<proteinExistence type="predicted"/>
<evidence type="ECO:0000256" key="2">
    <source>
        <dbReference type="SAM" id="MobiDB-lite"/>
    </source>
</evidence>
<feature type="compositionally biased region" description="Polar residues" evidence="2">
    <location>
        <begin position="1050"/>
        <end position="1066"/>
    </location>
</feature>
<feature type="transmembrane region" description="Helical" evidence="3">
    <location>
        <begin position="502"/>
        <end position="523"/>
    </location>
</feature>
<evidence type="ECO:0000313" key="6">
    <source>
        <dbReference type="EMBL" id="QDT95001.1"/>
    </source>
</evidence>
<dbReference type="AlphaFoldDB" id="A0A517VPR6"/>
<keyword evidence="3" id="KW-1133">Transmembrane helix</keyword>
<feature type="region of interest" description="Disordered" evidence="2">
    <location>
        <begin position="1049"/>
        <end position="1087"/>
    </location>
</feature>
<dbReference type="InterPro" id="IPR027417">
    <property type="entry name" value="P-loop_NTPase"/>
</dbReference>
<protein>
    <submittedName>
        <fullName evidence="6">Chromosome segregation protein</fullName>
    </submittedName>
</protein>
<dbReference type="InterPro" id="IPR038734">
    <property type="entry name" value="YhaN_AAA"/>
</dbReference>
<dbReference type="Pfam" id="PF14229">
    <property type="entry name" value="DUF4332"/>
    <property type="match status" value="1"/>
</dbReference>
<feature type="transmembrane region" description="Helical" evidence="3">
    <location>
        <begin position="479"/>
        <end position="496"/>
    </location>
</feature>
<reference evidence="6 7" key="1">
    <citation type="submission" date="2019-03" db="EMBL/GenBank/DDBJ databases">
        <title>Deep-cultivation of Planctomycetes and their phenomic and genomic characterization uncovers novel biology.</title>
        <authorList>
            <person name="Wiegand S."/>
            <person name="Jogler M."/>
            <person name="Boedeker C."/>
            <person name="Pinto D."/>
            <person name="Vollmers J."/>
            <person name="Rivas-Marin E."/>
            <person name="Kohn T."/>
            <person name="Peeters S.H."/>
            <person name="Heuer A."/>
            <person name="Rast P."/>
            <person name="Oberbeckmann S."/>
            <person name="Bunk B."/>
            <person name="Jeske O."/>
            <person name="Meyerdierks A."/>
            <person name="Storesund J.E."/>
            <person name="Kallscheuer N."/>
            <person name="Luecker S."/>
            <person name="Lage O.M."/>
            <person name="Pohl T."/>
            <person name="Merkel B.J."/>
            <person name="Hornburger P."/>
            <person name="Mueller R.-W."/>
            <person name="Bruemmer F."/>
            <person name="Labrenz M."/>
            <person name="Spormann A.M."/>
            <person name="Op den Camp H."/>
            <person name="Overmann J."/>
            <person name="Amann R."/>
            <person name="Jetten M.S.M."/>
            <person name="Mascher T."/>
            <person name="Medema M.H."/>
            <person name="Devos D.P."/>
            <person name="Kaster A.-K."/>
            <person name="Ovreas L."/>
            <person name="Rohde M."/>
            <person name="Galperin M.Y."/>
            <person name="Jogler C."/>
        </authorList>
    </citation>
    <scope>NUCLEOTIDE SEQUENCE [LARGE SCALE GENOMIC DNA]</scope>
    <source>
        <strain evidence="6 7">V144</strain>
    </source>
</reference>
<feature type="coiled-coil region" evidence="1">
    <location>
        <begin position="395"/>
        <end position="442"/>
    </location>
</feature>
<dbReference type="Pfam" id="PF13514">
    <property type="entry name" value="AAA_27"/>
    <property type="match status" value="1"/>
</dbReference>
<evidence type="ECO:0000256" key="3">
    <source>
        <dbReference type="SAM" id="Phobius"/>
    </source>
</evidence>
<sequence>MKITRIHIDEFGNWNDLNLAPLNAGVNVFYGPNETGKSTLMRMIRSVLYGFQTEGIRDQSRVPDSTHWSALLDIKHQGQVYEIRRQTNSRGKGPFSFQGETRGLSNQDLLASLHAGVNESVFENVFAIGLNELQELGTLHGDQVAQHIYGLSLGPEGQAILDASSKIVKSRQQLLSSDFKTGKLVDLYQKLDDVNAKLADLELQTQQFFSLSDDLQKLRAESDSLKKRREGLQYQIRGHRFLERVWRPWQEVQALHQKLRQLPVVNDFPEDGVALLNDYDQELKQVEEKLTELKVDLKRVSAEAEKYKIDNDLLNFVPNIQSLVDQKNWIIDLERQYKAGETRARDAELTLQKYLGPNQTLDEINHIKTTPDNNQRLIDAAHQYRIALRKRKNTHQRYKKVSRKYQQTLAQLQEQSNRLLNGHSIDEELKRARERMKHLERLSQLRMRESECVFQQEAVNEQLARLQTHSRIPSWAKKTLFGFALAGILLLIAGAWRGVTDVIYIGLIYCLTGLFLGGTTWAIKKHFEVDVDGQVEDLQDKSWALDVHLRETRQEIERLLEDEYFSLKLITEGHSLTTDRYREKIPELNFNDENILRTDLLHELAFKIGELEQLQVAQEQTQKTRQLLVKLRNRSQEIQREFSSKRHEWCECLKDLGLTETLKINEAFQMWQHVSNVHLHADQFQQEKKRIQPLGEIVKAYSSRVRDLGQRMGRTQHAFDKPFEVVSQWEREIESFAEHQKELSRLGKEEQKLSQESDVLELKLEELNHKCSRLLIRGGAANRDEFIQRAVSLEERSQLESVLEDAQAELEKASRSEKELAIVEEDLMDFNSDENAEHLEMLNLELEDIESDLVTTAENMGRLKQDYQNAKNDRSSAHLRFEREQILEQIRQASEKWFSAEASSVGLSKLRSEYERTCQPETLAIASEYLSQLTNGKYKNIWTPLGEQFPKIDDQQGQTLTVSELSSGTREQLFLAIRLAMVERFRNNGVELPMILDDVLVNFDQSRTVAAIETLNTVAKKGQQFLLFTCHLHLARLFEEHGCPPVMLPDSNSQAVNSPNQFPPQNDETEQKKERESSLVRRDYRRDHSHVSSTVHSQLIPPFYLDRSMPVEEAPSIGVKTANRLGKIDILTVNDFLECNPEVVSKKLKVSHINQNTIREWKKQAKLACCIPGLRGHDAQILVSCGFFEPETIAHTSPQVLFGRVKSFIKTNEGRKIIRNGKKPNFKEVSNWILWAQKARKLRAA</sequence>
<dbReference type="InterPro" id="IPR025567">
    <property type="entry name" value="DUF4332"/>
</dbReference>
<dbReference type="Gene3D" id="3.40.50.300">
    <property type="entry name" value="P-loop containing nucleotide triphosphate hydrolases"/>
    <property type="match status" value="2"/>
</dbReference>
<evidence type="ECO:0000256" key="1">
    <source>
        <dbReference type="SAM" id="Coils"/>
    </source>
</evidence>
<evidence type="ECO:0000313" key="7">
    <source>
        <dbReference type="Proteomes" id="UP000318704"/>
    </source>
</evidence>
<organism evidence="6 7">
    <name type="scientific">Gimesia aquarii</name>
    <dbReference type="NCBI Taxonomy" id="2527964"/>
    <lineage>
        <taxon>Bacteria</taxon>
        <taxon>Pseudomonadati</taxon>
        <taxon>Planctomycetota</taxon>
        <taxon>Planctomycetia</taxon>
        <taxon>Planctomycetales</taxon>
        <taxon>Planctomycetaceae</taxon>
        <taxon>Gimesia</taxon>
    </lineage>
</organism>
<dbReference type="PANTHER" id="PTHR41259:SF1">
    <property type="entry name" value="DOUBLE-STRAND BREAK REPAIR RAD50 ATPASE, PUTATIVE-RELATED"/>
    <property type="match status" value="1"/>
</dbReference>
<evidence type="ECO:0000259" key="4">
    <source>
        <dbReference type="Pfam" id="PF13514"/>
    </source>
</evidence>
<name>A0A517VPR6_9PLAN</name>
<dbReference type="SUPFAM" id="SSF52540">
    <property type="entry name" value="P-loop containing nucleoside triphosphate hydrolases"/>
    <property type="match status" value="1"/>
</dbReference>
<feature type="coiled-coil region" evidence="1">
    <location>
        <begin position="184"/>
        <end position="235"/>
    </location>
</feature>
<keyword evidence="3" id="KW-0472">Membrane</keyword>
<feature type="compositionally biased region" description="Basic and acidic residues" evidence="2">
    <location>
        <begin position="1069"/>
        <end position="1087"/>
    </location>
</feature>
<keyword evidence="1" id="KW-0175">Coiled coil</keyword>